<accession>A0A0P8YTT0</accession>
<reference evidence="2 3" key="1">
    <citation type="submission" date="2015-09" db="EMBL/GenBank/DDBJ databases">
        <title>Genome sequence of Oxobacter pfennigii DSM 3222.</title>
        <authorList>
            <person name="Poehlein A."/>
            <person name="Bengelsdorf F.R."/>
            <person name="Schiel-Bengelsdorf B."/>
            <person name="Duerre P."/>
            <person name="Daniel R."/>
        </authorList>
    </citation>
    <scope>NUCLEOTIDE SEQUENCE [LARGE SCALE GENOMIC DNA]</scope>
    <source>
        <strain evidence="2 3">DSM 3222</strain>
    </source>
</reference>
<protein>
    <recommendedName>
        <fullName evidence="4">Lipoprotein</fullName>
    </recommendedName>
</protein>
<name>A0A0P8YTT0_9CLOT</name>
<dbReference type="EMBL" id="LKET01000043">
    <property type="protein sequence ID" value="KPU43100.1"/>
    <property type="molecule type" value="Genomic_DNA"/>
</dbReference>
<sequence>MRKIFILSLIALTAFLLCSCRVEQWKSAIFKKPTESELISASRIVFTNNKEKALKFTVADPKVISQIASILSNRKEVNLYPGIEADYTINVYLANGGERIYEYWMGALEYKKEVNLKGEGDVYYNIPESLDLYILNSTKMYLRPNNFVSLYTQVISQCISMLDKNSVGDTTVGVDIKSDRRMRRFTMSYEEEPLFAGIEAAGYKIEAFKEESEYDYTLSFVTNTYNPKKASITVEAIKNPDQINRTFIAEAILENNSTWTIQKLEETN</sequence>
<feature type="chain" id="PRO_5039340121" description="Lipoprotein" evidence="1">
    <location>
        <begin position="20"/>
        <end position="268"/>
    </location>
</feature>
<evidence type="ECO:0000313" key="2">
    <source>
        <dbReference type="EMBL" id="KPU43100.1"/>
    </source>
</evidence>
<evidence type="ECO:0000256" key="1">
    <source>
        <dbReference type="SAM" id="SignalP"/>
    </source>
</evidence>
<dbReference type="RefSeq" id="WP_054876343.1">
    <property type="nucleotide sequence ID" value="NZ_LKET01000043.1"/>
</dbReference>
<dbReference type="PROSITE" id="PS51257">
    <property type="entry name" value="PROKAR_LIPOPROTEIN"/>
    <property type="match status" value="1"/>
</dbReference>
<evidence type="ECO:0000313" key="3">
    <source>
        <dbReference type="Proteomes" id="UP000050326"/>
    </source>
</evidence>
<evidence type="ECO:0008006" key="4">
    <source>
        <dbReference type="Google" id="ProtNLM"/>
    </source>
</evidence>
<organism evidence="2 3">
    <name type="scientific">Oxobacter pfennigii</name>
    <dbReference type="NCBI Taxonomy" id="36849"/>
    <lineage>
        <taxon>Bacteria</taxon>
        <taxon>Bacillati</taxon>
        <taxon>Bacillota</taxon>
        <taxon>Clostridia</taxon>
        <taxon>Eubacteriales</taxon>
        <taxon>Clostridiaceae</taxon>
        <taxon>Oxobacter</taxon>
    </lineage>
</organism>
<keyword evidence="1" id="KW-0732">Signal</keyword>
<proteinExistence type="predicted"/>
<keyword evidence="3" id="KW-1185">Reference proteome</keyword>
<comment type="caution">
    <text evidence="2">The sequence shown here is derived from an EMBL/GenBank/DDBJ whole genome shotgun (WGS) entry which is preliminary data.</text>
</comment>
<gene>
    <name evidence="2" type="ORF">OXPF_33500</name>
</gene>
<dbReference type="Proteomes" id="UP000050326">
    <property type="component" value="Unassembled WGS sequence"/>
</dbReference>
<dbReference type="STRING" id="36849.OXPF_33500"/>
<feature type="signal peptide" evidence="1">
    <location>
        <begin position="1"/>
        <end position="19"/>
    </location>
</feature>
<dbReference type="AlphaFoldDB" id="A0A0P8YTT0"/>